<dbReference type="RefSeq" id="WP_034716083.1">
    <property type="nucleotide sequence ID" value="NZ_AWQS01000067.1"/>
</dbReference>
<dbReference type="SMART" id="SM00893">
    <property type="entry name" value="ETF"/>
    <property type="match status" value="1"/>
</dbReference>
<dbReference type="Proteomes" id="UP000019494">
    <property type="component" value="Unassembled WGS sequence"/>
</dbReference>
<dbReference type="InterPro" id="IPR014730">
    <property type="entry name" value="ETF_a/b_N"/>
</dbReference>
<dbReference type="PANTHER" id="PTHR21294">
    <property type="entry name" value="ELECTRON TRANSFER FLAVOPROTEIN BETA-SUBUNIT"/>
    <property type="match status" value="1"/>
</dbReference>
<evidence type="ECO:0000313" key="5">
    <source>
        <dbReference type="EMBL" id="EWT06084.1"/>
    </source>
</evidence>
<keyword evidence="6" id="KW-1185">Reference proteome</keyword>
<evidence type="ECO:0000256" key="1">
    <source>
        <dbReference type="ARBA" id="ARBA00001974"/>
    </source>
</evidence>
<dbReference type="OrthoDB" id="9804960at2"/>
<sequence length="259" mass="27212">MIPATSLQVVAEGPDVEVKEGPQPVPNGFDLQALEAALRLRDDHSDIAITAMVSGADLHEDVLKRTVGPFVGDIVLVADPTARPWDSRRTAMTLSAAIRHLGGADLILCGRQSSDWSTGLVPQILAAELDMACLTLVRSLRLEAGQLHAECLADEGSRSLAADLPAVVTVTSELGELRYPTVKERLGAARRRPQHLDAATLGVPESGGPIVTVTGIEIPVVSSHVEFVEAASGEVAGRELARLLLDRGMASVQKGGTAS</sequence>
<proteinExistence type="predicted"/>
<accession>W9GQE4</accession>
<feature type="domain" description="Electron transfer flavoprotein alpha/beta-subunit N-terminal" evidence="4">
    <location>
        <begin position="15"/>
        <end position="205"/>
    </location>
</feature>
<evidence type="ECO:0000259" key="4">
    <source>
        <dbReference type="SMART" id="SM00893"/>
    </source>
</evidence>
<dbReference type="SUPFAM" id="SSF52402">
    <property type="entry name" value="Adenine nucleotide alpha hydrolases-like"/>
    <property type="match status" value="1"/>
</dbReference>
<evidence type="ECO:0000256" key="3">
    <source>
        <dbReference type="ARBA" id="ARBA00025649"/>
    </source>
</evidence>
<comment type="cofactor">
    <cofactor evidence="1">
        <name>FAD</name>
        <dbReference type="ChEBI" id="CHEBI:57692"/>
    </cofactor>
</comment>
<evidence type="ECO:0000256" key="2">
    <source>
        <dbReference type="ARBA" id="ARBA00011355"/>
    </source>
</evidence>
<comment type="subunit">
    <text evidence="2">Heterodimer of an alpha and a beta subunit.</text>
</comment>
<reference evidence="6" key="1">
    <citation type="submission" date="2013-08" db="EMBL/GenBank/DDBJ databases">
        <title>Intrasporangium oryzae NRRL B-24470.</title>
        <authorList>
            <person name="Liu H."/>
            <person name="Wang G."/>
        </authorList>
    </citation>
    <scope>NUCLEOTIDE SEQUENCE [LARGE SCALE GENOMIC DNA]</scope>
    <source>
        <strain evidence="6">Q5-1</strain>
    </source>
</reference>
<comment type="function">
    <text evidence="3">The electron transfer flavoprotein serves as a specific electron acceptor for other dehydrogenases. It transfers the electrons to the main respiratory chain via ETF-ubiquinone oxidoreductase (ETF dehydrogenase).</text>
</comment>
<comment type="caution">
    <text evidence="5">The sequence shown here is derived from an EMBL/GenBank/DDBJ whole genome shotgun (WGS) entry which is preliminary data.</text>
</comment>
<dbReference type="Pfam" id="PF01012">
    <property type="entry name" value="ETF"/>
    <property type="match status" value="1"/>
</dbReference>
<protein>
    <recommendedName>
        <fullName evidence="4">Electron transfer flavoprotein alpha/beta-subunit N-terminal domain-containing protein</fullName>
    </recommendedName>
</protein>
<name>W9GQE4_9MICO</name>
<dbReference type="GO" id="GO:0009055">
    <property type="term" value="F:electron transfer activity"/>
    <property type="evidence" value="ECO:0007669"/>
    <property type="project" value="InterPro"/>
</dbReference>
<dbReference type="AlphaFoldDB" id="W9GQE4"/>
<dbReference type="Gene3D" id="3.40.50.620">
    <property type="entry name" value="HUPs"/>
    <property type="match status" value="1"/>
</dbReference>
<dbReference type="InterPro" id="IPR012255">
    <property type="entry name" value="ETF_b"/>
</dbReference>
<dbReference type="InterPro" id="IPR014729">
    <property type="entry name" value="Rossmann-like_a/b/a_fold"/>
</dbReference>
<gene>
    <name evidence="5" type="ORF">N864_00245</name>
</gene>
<organism evidence="5 6">
    <name type="scientific">Intrasporangium chromatireducens Q5-1</name>
    <dbReference type="NCBI Taxonomy" id="584657"/>
    <lineage>
        <taxon>Bacteria</taxon>
        <taxon>Bacillati</taxon>
        <taxon>Actinomycetota</taxon>
        <taxon>Actinomycetes</taxon>
        <taxon>Micrococcales</taxon>
        <taxon>Intrasporangiaceae</taxon>
        <taxon>Intrasporangium</taxon>
    </lineage>
</organism>
<dbReference type="EMBL" id="AWQS01000067">
    <property type="protein sequence ID" value="EWT06084.1"/>
    <property type="molecule type" value="Genomic_DNA"/>
</dbReference>
<evidence type="ECO:0000313" key="6">
    <source>
        <dbReference type="Proteomes" id="UP000019494"/>
    </source>
</evidence>